<dbReference type="Gene3D" id="3.40.50.720">
    <property type="entry name" value="NAD(P)-binding Rossmann-like Domain"/>
    <property type="match status" value="1"/>
</dbReference>
<gene>
    <name evidence="3" type="ORF">LAB08_R25350</name>
</gene>
<dbReference type="RefSeq" id="WP_172901607.1">
    <property type="nucleotide sequence ID" value="NZ_AP017423.2"/>
</dbReference>
<name>A0ABM7RZJ1_9PSED</name>
<accession>A0ABM7RZJ1</accession>
<dbReference type="CDD" id="cd05233">
    <property type="entry name" value="SDR_c"/>
    <property type="match status" value="1"/>
</dbReference>
<dbReference type="Proteomes" id="UP000218595">
    <property type="component" value="Chromosome"/>
</dbReference>
<keyword evidence="4" id="KW-1185">Reference proteome</keyword>
<reference evidence="3 4" key="1">
    <citation type="submission" date="2016-04" db="EMBL/GenBank/DDBJ databases">
        <title>Complete genome sequence of Pseudomonas sp. LAB-08 isolated from TCE contaminated aquifer soil.</title>
        <authorList>
            <person name="Dohra H."/>
            <person name="Suzuki K."/>
            <person name="Fatma A."/>
            <person name="Inuzuka Y."/>
            <person name="Honjo M."/>
            <person name="Tashiro Y."/>
            <person name="Futamata H."/>
        </authorList>
    </citation>
    <scope>NUCLEOTIDE SEQUENCE [LARGE SCALE GENOMIC DNA]</scope>
    <source>
        <strain evidence="3 4">LAB-08</strain>
    </source>
</reference>
<dbReference type="PANTHER" id="PTHR42760:SF133">
    <property type="entry name" value="3-OXOACYL-[ACYL-CARRIER-PROTEIN] REDUCTASE"/>
    <property type="match status" value="1"/>
</dbReference>
<protein>
    <submittedName>
        <fullName evidence="3">SDR family oxidoreductase</fullName>
    </submittedName>
</protein>
<dbReference type="Pfam" id="PF13561">
    <property type="entry name" value="adh_short_C2"/>
    <property type="match status" value="1"/>
</dbReference>
<proteinExistence type="inferred from homology"/>
<keyword evidence="2" id="KW-0560">Oxidoreductase</keyword>
<dbReference type="PANTHER" id="PTHR42760">
    <property type="entry name" value="SHORT-CHAIN DEHYDROGENASES/REDUCTASES FAMILY MEMBER"/>
    <property type="match status" value="1"/>
</dbReference>
<sequence length="281" mass="30424">MLKELVIVTGLGAMGLACARRLGNGRQLLLVDHDQTRLDQARRLLQEDGFAVDCLCLDLGEPQSIQRLLTNIEQKQAPLRYLLHTAAVSPTMASSSRIYQVNLEGTARLLEAMLPCMVPGAVGIVIASMGAQFVQVPTEVELQLAVESVDGLTTTAMAWDQSGDANRAYLVAKRGNQIRVEAQSLRWAKRGVRLVSISPGVISTAQGRQEIREQPEVARLVQQNPLHRIGTPDDIANAVEWLTGPAASYITGVDLRIDGGTIAALRWQEAVSVLGSSNKNN</sequence>
<dbReference type="InterPro" id="IPR036291">
    <property type="entry name" value="NAD(P)-bd_dom_sf"/>
</dbReference>
<comment type="similarity">
    <text evidence="1">Belongs to the short-chain dehydrogenases/reductases (SDR) family.</text>
</comment>
<dbReference type="PROSITE" id="PS51257">
    <property type="entry name" value="PROKAR_LIPOPROTEIN"/>
    <property type="match status" value="1"/>
</dbReference>
<dbReference type="SUPFAM" id="SSF51735">
    <property type="entry name" value="NAD(P)-binding Rossmann-fold domains"/>
    <property type="match status" value="1"/>
</dbReference>
<evidence type="ECO:0000256" key="2">
    <source>
        <dbReference type="ARBA" id="ARBA00023002"/>
    </source>
</evidence>
<evidence type="ECO:0000313" key="4">
    <source>
        <dbReference type="Proteomes" id="UP000218595"/>
    </source>
</evidence>
<evidence type="ECO:0000256" key="1">
    <source>
        <dbReference type="ARBA" id="ARBA00006484"/>
    </source>
</evidence>
<dbReference type="Pfam" id="PF00106">
    <property type="entry name" value="adh_short"/>
    <property type="match status" value="1"/>
</dbReference>
<organism evidence="3 4">
    <name type="scientific">Pseudomonas izuensis</name>
    <dbReference type="NCBI Taxonomy" id="2684212"/>
    <lineage>
        <taxon>Bacteria</taxon>
        <taxon>Pseudomonadati</taxon>
        <taxon>Pseudomonadota</taxon>
        <taxon>Gammaproteobacteria</taxon>
        <taxon>Pseudomonadales</taxon>
        <taxon>Pseudomonadaceae</taxon>
        <taxon>Pseudomonas</taxon>
    </lineage>
</organism>
<evidence type="ECO:0000313" key="3">
    <source>
        <dbReference type="EMBL" id="BCX67898.1"/>
    </source>
</evidence>
<dbReference type="EMBL" id="AP017423">
    <property type="protein sequence ID" value="BCX67898.1"/>
    <property type="molecule type" value="Genomic_DNA"/>
</dbReference>
<dbReference type="InterPro" id="IPR002347">
    <property type="entry name" value="SDR_fam"/>
</dbReference>
<dbReference type="PRINTS" id="PR00081">
    <property type="entry name" value="GDHRDH"/>
</dbReference>